<feature type="compositionally biased region" description="Low complexity" evidence="1">
    <location>
        <begin position="32"/>
        <end position="47"/>
    </location>
</feature>
<dbReference type="EMBL" id="CAJOBQ010000063">
    <property type="protein sequence ID" value="CAF4239958.1"/>
    <property type="molecule type" value="Genomic_DNA"/>
</dbReference>
<dbReference type="EMBL" id="CAJOBR010000012">
    <property type="protein sequence ID" value="CAF4445953.1"/>
    <property type="molecule type" value="Genomic_DNA"/>
</dbReference>
<evidence type="ECO:0000313" key="5">
    <source>
        <dbReference type="EMBL" id="CAF4088330.1"/>
    </source>
</evidence>
<proteinExistence type="predicted"/>
<evidence type="ECO:0000256" key="1">
    <source>
        <dbReference type="SAM" id="MobiDB-lite"/>
    </source>
</evidence>
<protein>
    <submittedName>
        <fullName evidence="2">Uncharacterized protein</fullName>
    </submittedName>
</protein>
<comment type="caution">
    <text evidence="2">The sequence shown here is derived from an EMBL/GenBank/DDBJ whole genome shotgun (WGS) entry which is preliminary data.</text>
</comment>
<feature type="region of interest" description="Disordered" evidence="1">
    <location>
        <begin position="259"/>
        <end position="291"/>
    </location>
</feature>
<feature type="compositionally biased region" description="Basic and acidic residues" evidence="1">
    <location>
        <begin position="277"/>
        <end position="291"/>
    </location>
</feature>
<dbReference type="Proteomes" id="UP000663851">
    <property type="component" value="Unassembled WGS sequence"/>
</dbReference>
<evidence type="ECO:0000313" key="2">
    <source>
        <dbReference type="EMBL" id="CAF3254757.1"/>
    </source>
</evidence>
<evidence type="ECO:0000313" key="7">
    <source>
        <dbReference type="EMBL" id="CAF4445953.1"/>
    </source>
</evidence>
<dbReference type="AlphaFoldDB" id="A0A817RGU7"/>
<feature type="compositionally biased region" description="Polar residues" evidence="1">
    <location>
        <begin position="170"/>
        <end position="180"/>
    </location>
</feature>
<evidence type="ECO:0000313" key="4">
    <source>
        <dbReference type="EMBL" id="CAF3650813.1"/>
    </source>
</evidence>
<dbReference type="EMBL" id="CAJNYT010000028">
    <property type="protein sequence ID" value="CAF3306223.1"/>
    <property type="molecule type" value="Genomic_DNA"/>
</dbReference>
<dbReference type="EMBL" id="CAJNYD010000407">
    <property type="protein sequence ID" value="CAF3254757.1"/>
    <property type="molecule type" value="Genomic_DNA"/>
</dbReference>
<sequence length="325" mass="37513">MKYSLRKSFSYRRRKEPLGDDHTNPRIDAHGLSNSNSNLVKSNQSKSFLRRRRRYSSSPQARSSPETTTLKSSDHGYNNHMNYVHDDDVDYDNDDPFSLPSNTKTRVRPIDRLTNQIRKSFRNTLTRQRPRLESTNSNKRLLLKKHDENLPADTILLPISTGLTSPLIQPTQPTQVASTNENEKTKISPKRRKAPLAPTYMYHSITVPNPDCPTLCISELPDLDCVSSSNDQPQNLSTKKNKFNPSFRTRLSRLLKKRHAKQQQHVQIQNCSDEDADHQHHDDDHDEIDHKKLTLGQRFDTLRRSLHIGNRNSATKGKRHLLSNE</sequence>
<dbReference type="EMBL" id="CAJNYU010003219">
    <property type="protein sequence ID" value="CAF3650813.1"/>
    <property type="molecule type" value="Genomic_DNA"/>
</dbReference>
<evidence type="ECO:0000313" key="8">
    <source>
        <dbReference type="Proteomes" id="UP000663833"/>
    </source>
</evidence>
<dbReference type="Proteomes" id="UP000663872">
    <property type="component" value="Unassembled WGS sequence"/>
</dbReference>
<organism evidence="2 8">
    <name type="scientific">Rotaria socialis</name>
    <dbReference type="NCBI Taxonomy" id="392032"/>
    <lineage>
        <taxon>Eukaryota</taxon>
        <taxon>Metazoa</taxon>
        <taxon>Spiralia</taxon>
        <taxon>Gnathifera</taxon>
        <taxon>Rotifera</taxon>
        <taxon>Eurotatoria</taxon>
        <taxon>Bdelloidea</taxon>
        <taxon>Philodinida</taxon>
        <taxon>Philodinidae</taxon>
        <taxon>Rotaria</taxon>
    </lineage>
</organism>
<evidence type="ECO:0000313" key="3">
    <source>
        <dbReference type="EMBL" id="CAF3306223.1"/>
    </source>
</evidence>
<dbReference type="Proteomes" id="UP000663862">
    <property type="component" value="Unassembled WGS sequence"/>
</dbReference>
<evidence type="ECO:0000313" key="6">
    <source>
        <dbReference type="EMBL" id="CAF4239958.1"/>
    </source>
</evidence>
<accession>A0A817RGU7</accession>
<dbReference type="Proteomes" id="UP000663833">
    <property type="component" value="Unassembled WGS sequence"/>
</dbReference>
<dbReference type="EMBL" id="CAJOBO010000004">
    <property type="protein sequence ID" value="CAF4088330.1"/>
    <property type="molecule type" value="Genomic_DNA"/>
</dbReference>
<gene>
    <name evidence="4" type="ORF">FME351_LOCUS24488</name>
    <name evidence="3" type="ORF">GRG538_LOCUS1058</name>
    <name evidence="5" type="ORF">HFQ381_LOCUS160</name>
    <name evidence="2" type="ORF">LUA448_LOCUS5043</name>
    <name evidence="7" type="ORF">QYT958_LOCUS290</name>
    <name evidence="6" type="ORF">TSG867_LOCUS2410</name>
</gene>
<feature type="region of interest" description="Disordered" evidence="1">
    <location>
        <begin position="1"/>
        <end position="87"/>
    </location>
</feature>
<dbReference type="Proteomes" id="UP000663848">
    <property type="component" value="Unassembled WGS sequence"/>
</dbReference>
<feature type="compositionally biased region" description="Basic and acidic residues" evidence="1">
    <location>
        <begin position="16"/>
        <end position="29"/>
    </location>
</feature>
<feature type="region of interest" description="Disordered" evidence="1">
    <location>
        <begin position="170"/>
        <end position="191"/>
    </location>
</feature>
<reference evidence="2" key="1">
    <citation type="submission" date="2021-02" db="EMBL/GenBank/DDBJ databases">
        <authorList>
            <person name="Nowell W R."/>
        </authorList>
    </citation>
    <scope>NUCLEOTIDE SEQUENCE</scope>
</reference>
<dbReference type="Proteomes" id="UP000663869">
    <property type="component" value="Unassembled WGS sequence"/>
</dbReference>
<name>A0A817RGU7_9BILA</name>